<gene>
    <name evidence="2" type="ORF">CSA56_06305</name>
</gene>
<evidence type="ECO:0008006" key="4">
    <source>
        <dbReference type="Google" id="ProtNLM"/>
    </source>
</evidence>
<evidence type="ECO:0000256" key="1">
    <source>
        <dbReference type="SAM" id="Coils"/>
    </source>
</evidence>
<comment type="caution">
    <text evidence="2">The sequence shown here is derived from an EMBL/GenBank/DDBJ whole genome shotgun (WGS) entry which is preliminary data.</text>
</comment>
<evidence type="ECO:0000313" key="2">
    <source>
        <dbReference type="EMBL" id="PIE34926.1"/>
    </source>
</evidence>
<dbReference type="EMBL" id="PDSK01000071">
    <property type="protein sequence ID" value="PIE34926.1"/>
    <property type="molecule type" value="Genomic_DNA"/>
</dbReference>
<sequence length="224" mass="24861">MAEAIKTTSGVQELIGRLKDEGVQAGRQEAERLIDEARAKASKIVAEAREEAERLLQKAHIKNEAEKLNAHESLKVAVRDTEIELQTGLKKAFESHVKRLVSKEVQDEDFLRQLLFSIVSAGAEKIPEEQSMEVLLPDNMLKTNDQGTAVTEAGKERLRNFVRLGTSEMLREGVTLKASSEVSGGIILKLVDQDVVFDFSDNALSSLILKHLLPRYRAIVEGSE</sequence>
<dbReference type="InterPro" id="IPR028987">
    <property type="entry name" value="ATP_synth_B-like_membr_sf"/>
</dbReference>
<feature type="coiled-coil region" evidence="1">
    <location>
        <begin position="27"/>
        <end position="69"/>
    </location>
</feature>
<dbReference type="Gene3D" id="1.20.5.2950">
    <property type="match status" value="1"/>
</dbReference>
<protein>
    <recommendedName>
        <fullName evidence="4">V-type ATP synthase subunit E</fullName>
    </recommendedName>
</protein>
<evidence type="ECO:0000313" key="3">
    <source>
        <dbReference type="Proteomes" id="UP000230821"/>
    </source>
</evidence>
<keyword evidence="1" id="KW-0175">Coiled coil</keyword>
<reference evidence="2 3" key="1">
    <citation type="submission" date="2017-10" db="EMBL/GenBank/DDBJ databases">
        <title>Novel microbial diversity and functional potential in the marine mammal oral microbiome.</title>
        <authorList>
            <person name="Dudek N.K."/>
            <person name="Sun C.L."/>
            <person name="Burstein D."/>
            <person name="Kantor R.S."/>
            <person name="Aliaga Goltsman D.S."/>
            <person name="Bik E.M."/>
            <person name="Thomas B.C."/>
            <person name="Banfield J.F."/>
            <person name="Relman D.A."/>
        </authorList>
    </citation>
    <scope>NUCLEOTIDE SEQUENCE [LARGE SCALE GENOMIC DNA]</scope>
    <source>
        <strain evidence="2">DOLJORAL78_47_16</strain>
    </source>
</reference>
<dbReference type="Proteomes" id="UP000230821">
    <property type="component" value="Unassembled WGS sequence"/>
</dbReference>
<name>A0A2G6KGY5_9BACT</name>
<accession>A0A2G6KGY5</accession>
<proteinExistence type="predicted"/>
<organism evidence="2 3">
    <name type="scientific">candidate division KSB3 bacterium</name>
    <dbReference type="NCBI Taxonomy" id="2044937"/>
    <lineage>
        <taxon>Bacteria</taxon>
        <taxon>candidate division KSB3</taxon>
    </lineage>
</organism>
<dbReference type="AlphaFoldDB" id="A0A2G6KGY5"/>
<dbReference type="SUPFAM" id="SSF81573">
    <property type="entry name" value="F1F0 ATP synthase subunit B, membrane domain"/>
    <property type="match status" value="1"/>
</dbReference>